<accession>A0A3L8D9Q6</accession>
<name>A0A3L8D9Q6_OOCBI</name>
<sequence>MSQIILIFNLPDAAYAINSQRLKSTWLLKIKSAEALTNSNTIAINSSSWFKLPEYERVPYLMQAIKLKCEDLSVSEL</sequence>
<protein>
    <submittedName>
        <fullName evidence="1">Uncharacterized protein</fullName>
    </submittedName>
</protein>
<dbReference type="EMBL" id="QOIP01000011">
    <property type="protein sequence ID" value="RLU16843.1"/>
    <property type="molecule type" value="Genomic_DNA"/>
</dbReference>
<dbReference type="Proteomes" id="UP000279307">
    <property type="component" value="Chromosome 11"/>
</dbReference>
<dbReference type="AlphaFoldDB" id="A0A3L8D9Q6"/>
<gene>
    <name evidence="1" type="ORF">DMN91_010911</name>
</gene>
<proteinExistence type="predicted"/>
<evidence type="ECO:0000313" key="1">
    <source>
        <dbReference type="EMBL" id="RLU16843.1"/>
    </source>
</evidence>
<reference evidence="1" key="2">
    <citation type="submission" date="2018-07" db="EMBL/GenBank/DDBJ databases">
        <authorList>
            <person name="Mckenzie S.K."/>
            <person name="Kronauer D.J.C."/>
        </authorList>
    </citation>
    <scope>NUCLEOTIDE SEQUENCE</scope>
    <source>
        <strain evidence="1">Clonal line C1</strain>
    </source>
</reference>
<organism evidence="1">
    <name type="scientific">Ooceraea biroi</name>
    <name type="common">Clonal raider ant</name>
    <name type="synonym">Cerapachys biroi</name>
    <dbReference type="NCBI Taxonomy" id="2015173"/>
    <lineage>
        <taxon>Eukaryota</taxon>
        <taxon>Metazoa</taxon>
        <taxon>Ecdysozoa</taxon>
        <taxon>Arthropoda</taxon>
        <taxon>Hexapoda</taxon>
        <taxon>Insecta</taxon>
        <taxon>Pterygota</taxon>
        <taxon>Neoptera</taxon>
        <taxon>Endopterygota</taxon>
        <taxon>Hymenoptera</taxon>
        <taxon>Apocrita</taxon>
        <taxon>Aculeata</taxon>
        <taxon>Formicoidea</taxon>
        <taxon>Formicidae</taxon>
        <taxon>Dorylinae</taxon>
        <taxon>Ooceraea</taxon>
    </lineage>
</organism>
<comment type="caution">
    <text evidence="1">The sequence shown here is derived from an EMBL/GenBank/DDBJ whole genome shotgun (WGS) entry which is preliminary data.</text>
</comment>
<dbReference type="OrthoDB" id="443524at2759"/>
<reference evidence="1" key="1">
    <citation type="journal article" date="2018" name="Genome Res.">
        <title>The genomic architecture and molecular evolution of ant odorant receptors.</title>
        <authorList>
            <person name="McKenzie S.K."/>
            <person name="Kronauer D.J.C."/>
        </authorList>
    </citation>
    <scope>NUCLEOTIDE SEQUENCE [LARGE SCALE GENOMIC DNA]</scope>
    <source>
        <strain evidence="1">Clonal line C1</strain>
    </source>
</reference>